<dbReference type="PANTHER" id="PTHR42928">
    <property type="entry name" value="TRICARBOXYLATE-BINDING PROTEIN"/>
    <property type="match status" value="1"/>
</dbReference>
<comment type="similarity">
    <text evidence="1">Belongs to the UPF0065 (bug) family.</text>
</comment>
<dbReference type="InterPro" id="IPR042100">
    <property type="entry name" value="Bug_dom1"/>
</dbReference>
<dbReference type="EMBL" id="FNCY01000016">
    <property type="protein sequence ID" value="SDI28552.1"/>
    <property type="molecule type" value="Genomic_DNA"/>
</dbReference>
<dbReference type="OrthoDB" id="8678477at2"/>
<dbReference type="PANTHER" id="PTHR42928:SF5">
    <property type="entry name" value="BLR1237 PROTEIN"/>
    <property type="match status" value="1"/>
</dbReference>
<dbReference type="InterPro" id="IPR005064">
    <property type="entry name" value="BUG"/>
</dbReference>
<dbReference type="RefSeq" id="WP_091938905.1">
    <property type="nucleotide sequence ID" value="NZ_FNCY01000016.1"/>
</dbReference>
<keyword evidence="3" id="KW-0675">Receptor</keyword>
<gene>
    <name evidence="3" type="ORF">SAMN05660652_03165</name>
</gene>
<evidence type="ECO:0000313" key="4">
    <source>
        <dbReference type="Proteomes" id="UP000198607"/>
    </source>
</evidence>
<evidence type="ECO:0000256" key="2">
    <source>
        <dbReference type="SAM" id="SignalP"/>
    </source>
</evidence>
<dbReference type="AlphaFoldDB" id="A0A1G8JBT8"/>
<organism evidence="3 4">
    <name type="scientific">Propionivibrio dicarboxylicus</name>
    <dbReference type="NCBI Taxonomy" id="83767"/>
    <lineage>
        <taxon>Bacteria</taxon>
        <taxon>Pseudomonadati</taxon>
        <taxon>Pseudomonadota</taxon>
        <taxon>Betaproteobacteria</taxon>
        <taxon>Rhodocyclales</taxon>
        <taxon>Rhodocyclaceae</taxon>
        <taxon>Propionivibrio</taxon>
    </lineage>
</organism>
<proteinExistence type="inferred from homology"/>
<accession>A0A1G8JBT8</accession>
<sequence length="323" mass="34084">MKKVTLLSAAVSATALFAATFSAPTLAQGTFPQREVTIVVPFNPGGASDMTARIIAKGMEADLGKPVVVVNKPGGSGGVGMSSVARSTPDGYMLTYVPVELVMHKALKLSDLQPETFDFIGQTTVVPAALTVPVDAPYNTIAEFIKYAQANPGKVRVGNSGAGSIWHIAASALEQNQKVTFNHIPFEGAAPAVTALMGKHIEAVTVNAGEVKAGVDAGKLKILAIMTPERDPAFPKVPTAIESGVKIEFAGWGGFAAPKGTPKPVLDRLSASLKKAASSEEFKTFIASRGMVVHYRSSEEFKKFANDQYVFFNNLLSKMELGK</sequence>
<dbReference type="CDD" id="cd07012">
    <property type="entry name" value="PBP2_Bug_TTT"/>
    <property type="match status" value="1"/>
</dbReference>
<feature type="chain" id="PRO_5011718601" evidence="2">
    <location>
        <begin position="28"/>
        <end position="323"/>
    </location>
</feature>
<feature type="signal peptide" evidence="2">
    <location>
        <begin position="1"/>
        <end position="27"/>
    </location>
</feature>
<dbReference type="SUPFAM" id="SSF53850">
    <property type="entry name" value="Periplasmic binding protein-like II"/>
    <property type="match status" value="1"/>
</dbReference>
<evidence type="ECO:0000256" key="1">
    <source>
        <dbReference type="ARBA" id="ARBA00006987"/>
    </source>
</evidence>
<protein>
    <submittedName>
        <fullName evidence="3">Tripartite-type tricarboxylate transporter, receptor component TctC</fullName>
    </submittedName>
</protein>
<evidence type="ECO:0000313" key="3">
    <source>
        <dbReference type="EMBL" id="SDI28552.1"/>
    </source>
</evidence>
<reference evidence="3 4" key="1">
    <citation type="submission" date="2016-10" db="EMBL/GenBank/DDBJ databases">
        <authorList>
            <person name="de Groot N.N."/>
        </authorList>
    </citation>
    <scope>NUCLEOTIDE SEQUENCE [LARGE SCALE GENOMIC DNA]</scope>
    <source>
        <strain evidence="3 4">DSM 5885</strain>
    </source>
</reference>
<dbReference type="STRING" id="83767.SAMN05660652_03165"/>
<dbReference type="Gene3D" id="3.40.190.10">
    <property type="entry name" value="Periplasmic binding protein-like II"/>
    <property type="match status" value="1"/>
</dbReference>
<dbReference type="Pfam" id="PF03401">
    <property type="entry name" value="TctC"/>
    <property type="match status" value="1"/>
</dbReference>
<dbReference type="Proteomes" id="UP000198607">
    <property type="component" value="Unassembled WGS sequence"/>
</dbReference>
<dbReference type="Gene3D" id="3.40.190.150">
    <property type="entry name" value="Bordetella uptake gene, domain 1"/>
    <property type="match status" value="1"/>
</dbReference>
<name>A0A1G8JBT8_9RHOO</name>
<keyword evidence="4" id="KW-1185">Reference proteome</keyword>
<keyword evidence="2" id="KW-0732">Signal</keyword>
<dbReference type="PIRSF" id="PIRSF017082">
    <property type="entry name" value="YflP"/>
    <property type="match status" value="1"/>
</dbReference>